<dbReference type="Gene3D" id="3.20.20.80">
    <property type="entry name" value="Glycosidases"/>
    <property type="match status" value="1"/>
</dbReference>
<evidence type="ECO:0000256" key="1">
    <source>
        <dbReference type="SAM" id="SignalP"/>
    </source>
</evidence>
<keyword evidence="2" id="KW-0378">Hydrolase</keyword>
<gene>
    <name evidence="2" type="ORF">FIBSPDRAFT_727293</name>
</gene>
<dbReference type="AlphaFoldDB" id="A0A166SGW1"/>
<keyword evidence="1" id="KW-0732">Signal</keyword>
<feature type="chain" id="PRO_5007879525" evidence="1">
    <location>
        <begin position="22"/>
        <end position="475"/>
    </location>
</feature>
<dbReference type="Proteomes" id="UP000076532">
    <property type="component" value="Unassembled WGS sequence"/>
</dbReference>
<organism evidence="2 3">
    <name type="scientific">Athelia psychrophila</name>
    <dbReference type="NCBI Taxonomy" id="1759441"/>
    <lineage>
        <taxon>Eukaryota</taxon>
        <taxon>Fungi</taxon>
        <taxon>Dikarya</taxon>
        <taxon>Basidiomycota</taxon>
        <taxon>Agaricomycotina</taxon>
        <taxon>Agaricomycetes</taxon>
        <taxon>Agaricomycetidae</taxon>
        <taxon>Atheliales</taxon>
        <taxon>Atheliaceae</taxon>
        <taxon>Athelia</taxon>
    </lineage>
</organism>
<sequence length="475" mass="50557">MHLPRLSGLLAFAAFVACALGAATSRDLELEDRATGTKYVFAHFIVGIVASYAQSDWTNDMKLAQAIGIDGFALNIGKDSYNAQQLGYAYAAAQALNFKVFLSFDFGYWGSGDTATIASYINTYGVLPAQFIYNNEVFVSTFVGDGFNWATVAAQSKPLFACPNYQAASLAGSSGVSCLFSWDAWASTNNQPIDQNKTTAGDVNYINTLGGKPYMMPVSPWFFTHYGPSSYNKNWIFYADYQWNSRWEQVLQLAPQFVEIVTWNDFSESHYIGPLHPSDTSVYAGGSAGAVQWVTGFPHDAWRDIAAPYIAAYKAGATSPTVTTEELVYYYRPNPKSAGCSDSVTQPTGYQYDGDSIFVIAMAKSASTVVISSGSASTSISIPAGITTVSAPMGTGVQSFALTRSGATVLSGTSPLQVTSSCSVYNFNAYVGSVTGGGGGGGTPSGTVAVTFSVYAITTYGEVRARILHDGTVVL</sequence>
<dbReference type="STRING" id="436010.A0A166SGW1"/>
<dbReference type="PROSITE" id="PS51257">
    <property type="entry name" value="PROKAR_LIPOPROTEIN"/>
    <property type="match status" value="1"/>
</dbReference>
<dbReference type="InterPro" id="IPR005197">
    <property type="entry name" value="Glyco_hydro_71"/>
</dbReference>
<reference evidence="2 3" key="1">
    <citation type="journal article" date="2016" name="Mol. Biol. Evol.">
        <title>Comparative Genomics of Early-Diverging Mushroom-Forming Fungi Provides Insights into the Origins of Lignocellulose Decay Capabilities.</title>
        <authorList>
            <person name="Nagy L.G."/>
            <person name="Riley R."/>
            <person name="Tritt A."/>
            <person name="Adam C."/>
            <person name="Daum C."/>
            <person name="Floudas D."/>
            <person name="Sun H."/>
            <person name="Yadav J.S."/>
            <person name="Pangilinan J."/>
            <person name="Larsson K.H."/>
            <person name="Matsuura K."/>
            <person name="Barry K."/>
            <person name="Labutti K."/>
            <person name="Kuo R."/>
            <person name="Ohm R.A."/>
            <person name="Bhattacharya S.S."/>
            <person name="Shirouzu T."/>
            <person name="Yoshinaga Y."/>
            <person name="Martin F.M."/>
            <person name="Grigoriev I.V."/>
            <person name="Hibbett D.S."/>
        </authorList>
    </citation>
    <scope>NUCLEOTIDE SEQUENCE [LARGE SCALE GENOMIC DNA]</scope>
    <source>
        <strain evidence="2 3">CBS 109695</strain>
    </source>
</reference>
<dbReference type="Pfam" id="PF03659">
    <property type="entry name" value="Glyco_hydro_71"/>
    <property type="match status" value="1"/>
</dbReference>
<keyword evidence="3" id="KW-1185">Reference proteome</keyword>
<dbReference type="GO" id="GO:0051118">
    <property type="term" value="F:glucan endo-1,3-alpha-glucosidase activity"/>
    <property type="evidence" value="ECO:0007669"/>
    <property type="project" value="InterPro"/>
</dbReference>
<feature type="signal peptide" evidence="1">
    <location>
        <begin position="1"/>
        <end position="21"/>
    </location>
</feature>
<protein>
    <submittedName>
        <fullName evidence="2">Glycoside hydrolase family 71 protein</fullName>
    </submittedName>
</protein>
<dbReference type="EMBL" id="KV417498">
    <property type="protein sequence ID" value="KZP29435.1"/>
    <property type="molecule type" value="Genomic_DNA"/>
</dbReference>
<accession>A0A166SGW1</accession>
<dbReference type="OrthoDB" id="3257981at2759"/>
<proteinExistence type="predicted"/>
<evidence type="ECO:0000313" key="3">
    <source>
        <dbReference type="Proteomes" id="UP000076532"/>
    </source>
</evidence>
<evidence type="ECO:0000313" key="2">
    <source>
        <dbReference type="EMBL" id="KZP29435.1"/>
    </source>
</evidence>
<name>A0A166SGW1_9AGAM</name>
<dbReference type="CDD" id="cd11577">
    <property type="entry name" value="GH71"/>
    <property type="match status" value="1"/>
</dbReference>